<dbReference type="PRINTS" id="PR02080">
    <property type="entry name" value="TOXINPGFAMLY"/>
</dbReference>
<keyword evidence="4" id="KW-1015">Disulfide bond</keyword>
<dbReference type="GO" id="GO:0090729">
    <property type="term" value="F:toxin activity"/>
    <property type="evidence" value="ECO:0007669"/>
    <property type="project" value="UniProtKB-KW"/>
</dbReference>
<evidence type="ECO:0000256" key="6">
    <source>
        <dbReference type="SAM" id="SignalP"/>
    </source>
</evidence>
<evidence type="ECO:0000256" key="2">
    <source>
        <dbReference type="ARBA" id="ARBA00022525"/>
    </source>
</evidence>
<comment type="subcellular location">
    <subcellularLocation>
        <location evidence="1">Secreted</location>
    </subcellularLocation>
</comment>
<keyword evidence="2" id="KW-0964">Secreted</keyword>
<feature type="signal peptide" evidence="6">
    <location>
        <begin position="1"/>
        <end position="23"/>
    </location>
</feature>
<dbReference type="EMBL" id="GBRA01000057">
    <property type="protein sequence ID" value="JAC94737.1"/>
    <property type="molecule type" value="Transcribed_RNA"/>
</dbReference>
<feature type="chain" id="PRO_5001937558" evidence="6">
    <location>
        <begin position="24"/>
        <end position="85"/>
    </location>
</feature>
<evidence type="ECO:0000256" key="3">
    <source>
        <dbReference type="ARBA" id="ARBA00022656"/>
    </source>
</evidence>
<proteinExistence type="inferred from homology"/>
<reference evidence="7" key="1">
    <citation type="journal article" date="2014" name="Toxicon">
        <title>A bioinformatics survey for conotoxin-like sequences in three turrid snail venom duct transcriptomes.</title>
        <authorList>
            <person name="Gonzales D.T."/>
            <person name="Saloma C.P."/>
        </authorList>
    </citation>
    <scope>NUCLEOTIDE SEQUENCE</scope>
    <source>
        <tissue evidence="7">Venom duct</tissue>
    </source>
</reference>
<name>A0A098LW87_GEMSP</name>
<evidence type="ECO:0000256" key="5">
    <source>
        <dbReference type="ARBA" id="ARBA00035016"/>
    </source>
</evidence>
<protein>
    <submittedName>
        <fullName evidence="7">Gsp_57 putative toxin</fullName>
    </submittedName>
</protein>
<accession>A0A098LW87</accession>
<dbReference type="AlphaFoldDB" id="A0A098LW87"/>
<organism evidence="7">
    <name type="scientific">Gemmula speciosa</name>
    <name type="common">Splendid gem-turris</name>
    <name type="synonym">Pleurotoma speciosa</name>
    <dbReference type="NCBI Taxonomy" id="439592"/>
    <lineage>
        <taxon>Eukaryota</taxon>
        <taxon>Metazoa</taxon>
        <taxon>Spiralia</taxon>
        <taxon>Lophotrochozoa</taxon>
        <taxon>Mollusca</taxon>
        <taxon>Gastropoda</taxon>
        <taxon>Caenogastropoda</taxon>
        <taxon>Neogastropoda</taxon>
        <taxon>Conoidea</taxon>
        <taxon>Turridae</taxon>
        <taxon>Gemmula</taxon>
    </lineage>
</organism>
<dbReference type="GO" id="GO:0005576">
    <property type="term" value="C:extracellular region"/>
    <property type="evidence" value="ECO:0007669"/>
    <property type="project" value="UniProtKB-SubCell"/>
</dbReference>
<sequence>MMAKCTVALLVIVLLSLQQYTDGNAVQGHMDQKLPNRFIDVLSERHVVRQRYCPDNKCERKSECPSTCSKCEKKVQSHRFKFCQA</sequence>
<evidence type="ECO:0000256" key="1">
    <source>
        <dbReference type="ARBA" id="ARBA00004613"/>
    </source>
</evidence>
<comment type="similarity">
    <text evidence="5">Belongs to the Pg turripeptide superfamily.</text>
</comment>
<evidence type="ECO:0000313" key="7">
    <source>
        <dbReference type="EMBL" id="JAC94737.1"/>
    </source>
</evidence>
<keyword evidence="3" id="KW-0800">Toxin</keyword>
<evidence type="ECO:0000256" key="4">
    <source>
        <dbReference type="ARBA" id="ARBA00023157"/>
    </source>
</evidence>
<keyword evidence="6" id="KW-0732">Signal</keyword>
<reference evidence="7" key="2">
    <citation type="submission" date="2014-09" db="EMBL/GenBank/DDBJ databases">
        <authorList>
            <person name="Gonzales D.T.T."/>
            <person name="Saloma C.P."/>
        </authorList>
    </citation>
    <scope>NUCLEOTIDE SEQUENCE</scope>
    <source>
        <tissue evidence="7">Venom duct</tissue>
    </source>
</reference>
<dbReference type="InterPro" id="IPR026210">
    <property type="entry name" value="Toxin_Pg"/>
</dbReference>